<keyword evidence="2" id="KW-1185">Reference proteome</keyword>
<dbReference type="Proteomes" id="UP000807769">
    <property type="component" value="Unassembled WGS sequence"/>
</dbReference>
<reference evidence="1" key="1">
    <citation type="journal article" date="2020" name="New Phytol.">
        <title>Comparative genomics reveals dynamic genome evolution in host specialist ectomycorrhizal fungi.</title>
        <authorList>
            <person name="Lofgren L.A."/>
            <person name="Nguyen N.H."/>
            <person name="Vilgalys R."/>
            <person name="Ruytinx J."/>
            <person name="Liao H.L."/>
            <person name="Branco S."/>
            <person name="Kuo A."/>
            <person name="LaButti K."/>
            <person name="Lipzen A."/>
            <person name="Andreopoulos W."/>
            <person name="Pangilinan J."/>
            <person name="Riley R."/>
            <person name="Hundley H."/>
            <person name="Na H."/>
            <person name="Barry K."/>
            <person name="Grigoriev I.V."/>
            <person name="Stajich J.E."/>
            <person name="Kennedy P.G."/>
        </authorList>
    </citation>
    <scope>NUCLEOTIDE SEQUENCE</scope>
    <source>
        <strain evidence="1">MN1</strain>
    </source>
</reference>
<dbReference type="GeneID" id="64629249"/>
<dbReference type="EMBL" id="JABBWG010000009">
    <property type="protein sequence ID" value="KAG1819873.1"/>
    <property type="molecule type" value="Genomic_DNA"/>
</dbReference>
<dbReference type="AlphaFoldDB" id="A0A9P7EF16"/>
<proteinExistence type="predicted"/>
<evidence type="ECO:0000313" key="1">
    <source>
        <dbReference type="EMBL" id="KAG1819873.1"/>
    </source>
</evidence>
<accession>A0A9P7EF16</accession>
<evidence type="ECO:0000313" key="2">
    <source>
        <dbReference type="Proteomes" id="UP000807769"/>
    </source>
</evidence>
<sequence length="51" mass="5872">MDETNRVKALVCSALLLLGSVFLTNFNDCCSISVPQYCQLSTPSRWIQRYW</sequence>
<organism evidence="1 2">
    <name type="scientific">Suillus subaureus</name>
    <dbReference type="NCBI Taxonomy" id="48587"/>
    <lineage>
        <taxon>Eukaryota</taxon>
        <taxon>Fungi</taxon>
        <taxon>Dikarya</taxon>
        <taxon>Basidiomycota</taxon>
        <taxon>Agaricomycotina</taxon>
        <taxon>Agaricomycetes</taxon>
        <taxon>Agaricomycetidae</taxon>
        <taxon>Boletales</taxon>
        <taxon>Suillineae</taxon>
        <taxon>Suillaceae</taxon>
        <taxon>Suillus</taxon>
    </lineage>
</organism>
<name>A0A9P7EF16_9AGAM</name>
<dbReference type="RefSeq" id="XP_041195408.1">
    <property type="nucleotide sequence ID" value="XM_041335232.1"/>
</dbReference>
<gene>
    <name evidence="1" type="ORF">BJ212DRAFT_1343595</name>
</gene>
<protein>
    <submittedName>
        <fullName evidence="1">Uncharacterized protein</fullName>
    </submittedName>
</protein>
<comment type="caution">
    <text evidence="1">The sequence shown here is derived from an EMBL/GenBank/DDBJ whole genome shotgun (WGS) entry which is preliminary data.</text>
</comment>